<dbReference type="InterPro" id="IPR011067">
    <property type="entry name" value="Plasmid_toxin/cell-grow_inhib"/>
</dbReference>
<evidence type="ECO:0000256" key="7">
    <source>
        <dbReference type="ARBA" id="ARBA00033135"/>
    </source>
</evidence>
<evidence type="ECO:0000256" key="3">
    <source>
        <dbReference type="ARBA" id="ARBA00022491"/>
    </source>
</evidence>
<keyword evidence="4" id="KW-0805">Transcription regulation</keyword>
<dbReference type="Pfam" id="PF01845">
    <property type="entry name" value="CcdB"/>
    <property type="match status" value="1"/>
</dbReference>
<evidence type="ECO:0000256" key="1">
    <source>
        <dbReference type="ARBA" id="ARBA00005230"/>
    </source>
</evidence>
<reference evidence="8 9" key="1">
    <citation type="journal article" date="2020" name="Microorganisms">
        <title>Description of Three Novel Members in the Family Geobacteraceae, Oryzomonas japonicum gen. nov., sp. nov., Oryzomonas sagensis sp. nov., and Oryzomonas ruber sp. nov.</title>
        <authorList>
            <person name="Xu Z."/>
            <person name="Masuda Y."/>
            <person name="Hayakawa C."/>
            <person name="Ushijima N."/>
            <person name="Kawano K."/>
            <person name="Shiratori Y."/>
            <person name="Senoo K."/>
            <person name="Itoh H."/>
        </authorList>
    </citation>
    <scope>NUCLEOTIDE SEQUENCE [LARGE SCALE GENOMIC DNA]</scope>
    <source>
        <strain evidence="8 9">Red100</strain>
    </source>
</reference>
<sequence length="101" mass="11233">MAQFDVYLNPGTRTGKQAPYLVEVQGRFVDSLATCVVIPLVRKEYFIGASVLNPVIMVNNVEYFLSPAELMYVLRSILGKPAASVQAYRLEIIAAIDRLLL</sequence>
<keyword evidence="3" id="KW-0678">Repressor</keyword>
<evidence type="ECO:0000256" key="6">
    <source>
        <dbReference type="ARBA" id="ARBA00029628"/>
    </source>
</evidence>
<dbReference type="Proteomes" id="UP000798046">
    <property type="component" value="Unassembled WGS sequence"/>
</dbReference>
<dbReference type="Gene3D" id="2.30.30.110">
    <property type="match status" value="1"/>
</dbReference>
<keyword evidence="9" id="KW-1185">Reference proteome</keyword>
<evidence type="ECO:0000313" key="8">
    <source>
        <dbReference type="EMBL" id="KAB0672442.1"/>
    </source>
</evidence>
<proteinExistence type="inferred from homology"/>
<dbReference type="SUPFAM" id="SSF50118">
    <property type="entry name" value="Cell growth inhibitor/plasmid maintenance toxic component"/>
    <property type="match status" value="1"/>
</dbReference>
<dbReference type="RefSeq" id="WP_151156328.1">
    <property type="nucleotide sequence ID" value="NZ_VZRA01000001.1"/>
</dbReference>
<organism evidence="8 9">
    <name type="scientific">Oryzomonas sagensis</name>
    <dbReference type="NCBI Taxonomy" id="2603857"/>
    <lineage>
        <taxon>Bacteria</taxon>
        <taxon>Pseudomonadati</taxon>
        <taxon>Thermodesulfobacteriota</taxon>
        <taxon>Desulfuromonadia</taxon>
        <taxon>Geobacterales</taxon>
        <taxon>Geobacteraceae</taxon>
        <taxon>Oryzomonas</taxon>
    </lineage>
</organism>
<evidence type="ECO:0000256" key="4">
    <source>
        <dbReference type="ARBA" id="ARBA00023015"/>
    </source>
</evidence>
<accession>A0ABQ6TTS0</accession>
<comment type="caution">
    <text evidence="8">The sequence shown here is derived from an EMBL/GenBank/DDBJ whole genome shotgun (WGS) entry which is preliminary data.</text>
</comment>
<name>A0ABQ6TTS0_9BACT</name>
<dbReference type="EMBL" id="VZRA01000001">
    <property type="protein sequence ID" value="KAB0672442.1"/>
    <property type="molecule type" value="Genomic_DNA"/>
</dbReference>
<keyword evidence="5" id="KW-0804">Transcription</keyword>
<dbReference type="InterPro" id="IPR002712">
    <property type="entry name" value="CcdB"/>
</dbReference>
<evidence type="ECO:0000256" key="5">
    <source>
        <dbReference type="ARBA" id="ARBA00023163"/>
    </source>
</evidence>
<gene>
    <name evidence="8" type="ORF">F6V30_07730</name>
</gene>
<comment type="similarity">
    <text evidence="1">Belongs to the CcdB toxin family.</text>
</comment>
<protein>
    <recommendedName>
        <fullName evidence="2">Toxin CcdB</fullName>
    </recommendedName>
    <alternativeName>
        <fullName evidence="7">Cytotoxic protein CcdB</fullName>
    </alternativeName>
    <alternativeName>
        <fullName evidence="6">Protein LetD</fullName>
    </alternativeName>
</protein>
<evidence type="ECO:0000313" key="9">
    <source>
        <dbReference type="Proteomes" id="UP000798046"/>
    </source>
</evidence>
<evidence type="ECO:0000256" key="2">
    <source>
        <dbReference type="ARBA" id="ARBA00015075"/>
    </source>
</evidence>